<dbReference type="HOGENOM" id="CLU_3315060_0_0_11"/>
<dbReference type="KEGG" id="pbo:PACID_29980"/>
<dbReference type="PATRIC" id="fig|1171373.8.peg.2949"/>
<gene>
    <name evidence="1" type="ordered locus">PACID_29980</name>
</gene>
<evidence type="ECO:0000313" key="2">
    <source>
        <dbReference type="Proteomes" id="UP000000214"/>
    </source>
</evidence>
<name>K7S0C9_ACIA4</name>
<evidence type="ECO:0000313" key="1">
    <source>
        <dbReference type="EMBL" id="AFV90763.1"/>
    </source>
</evidence>
<reference evidence="1 2" key="1">
    <citation type="journal article" date="2012" name="BMC Genomics">
        <title>The genome sequence of Propionibacterium acidipropionici provides insights into its biotechnological and industrial potential.</title>
        <authorList>
            <person name="Parizzi L.P."/>
            <person name="Grassi M.C."/>
            <person name="Llerena L.A."/>
            <person name="Carazzolle M.F."/>
            <person name="Queiroz V.L."/>
            <person name="Lunardi I."/>
            <person name="Zeidler A.F."/>
            <person name="Teixeira P.J."/>
            <person name="Mieczkowski P."/>
            <person name="Rincones J."/>
            <person name="Pereira G.A."/>
        </authorList>
    </citation>
    <scope>NUCLEOTIDE SEQUENCE [LARGE SCALE GENOMIC DNA]</scope>
    <source>
        <strain evidence="2">ATCC 4875 / DSM 20272 / JCM 6432 / NBRC 12425 / NCIMB 8070</strain>
    </source>
</reference>
<organism evidence="1 2">
    <name type="scientific">Acidipropionibacterium acidipropionici (strain ATCC 4875 / DSM 20272 / JCM 6432 / NBRC 12425 / NCIMB 8070 / 4)</name>
    <name type="common">Propionibacterium acidipropionici</name>
    <dbReference type="NCBI Taxonomy" id="1171373"/>
    <lineage>
        <taxon>Bacteria</taxon>
        <taxon>Bacillati</taxon>
        <taxon>Actinomycetota</taxon>
        <taxon>Actinomycetes</taxon>
        <taxon>Propionibacteriales</taxon>
        <taxon>Propionibacteriaceae</taxon>
        <taxon>Acidipropionibacterium</taxon>
    </lineage>
</organism>
<dbReference type="EMBL" id="CP003493">
    <property type="protein sequence ID" value="AFV90763.1"/>
    <property type="molecule type" value="Genomic_DNA"/>
</dbReference>
<proteinExistence type="predicted"/>
<dbReference type="Proteomes" id="UP000000214">
    <property type="component" value="Chromosome"/>
</dbReference>
<accession>K7S0C9</accession>
<dbReference type="AlphaFoldDB" id="K7S0C9"/>
<dbReference type="STRING" id="1171373.PACID_29980"/>
<protein>
    <submittedName>
        <fullName evidence="1">Uncharacterized protein</fullName>
    </submittedName>
</protein>
<sequence length="39" mass="4185">MISTWWLSGGQVLVQVNLTASRAGWFGLPLAVSGDRRGP</sequence>